<keyword evidence="8" id="KW-1185">Reference proteome</keyword>
<gene>
    <name evidence="7" type="ORF">SAMN06269117_11211</name>
</gene>
<dbReference type="PANTHER" id="PTHR30448:SF0">
    <property type="entry name" value="RNASE ADAPTER PROTEIN RAPZ"/>
    <property type="match status" value="1"/>
</dbReference>
<evidence type="ECO:0000256" key="3">
    <source>
        <dbReference type="ARBA" id="ARBA00023134"/>
    </source>
</evidence>
<proteinExistence type="inferred from homology"/>
<dbReference type="AlphaFoldDB" id="A0A521CDJ3"/>
<dbReference type="PANTHER" id="PTHR30448">
    <property type="entry name" value="RNASE ADAPTER PROTEIN RAPZ"/>
    <property type="match status" value="1"/>
</dbReference>
<keyword evidence="3 4" id="KW-0342">GTP-binding</keyword>
<dbReference type="RefSeq" id="WP_142935495.1">
    <property type="nucleotide sequence ID" value="NZ_FXTM01000012.1"/>
</dbReference>
<protein>
    <submittedName>
        <fullName evidence="7">UPF0042 nucleotide-binding protein</fullName>
    </submittedName>
</protein>
<dbReference type="PIRSF" id="PIRSF005052">
    <property type="entry name" value="P-loopkin"/>
    <property type="match status" value="1"/>
</dbReference>
<dbReference type="Pfam" id="PF03668">
    <property type="entry name" value="RapZ-like_N"/>
    <property type="match status" value="1"/>
</dbReference>
<dbReference type="InterPro" id="IPR053930">
    <property type="entry name" value="RapZ-like_N"/>
</dbReference>
<dbReference type="InterPro" id="IPR027417">
    <property type="entry name" value="P-loop_NTPase"/>
</dbReference>
<dbReference type="OrthoDB" id="9784461at2"/>
<evidence type="ECO:0000259" key="6">
    <source>
        <dbReference type="Pfam" id="PF22740"/>
    </source>
</evidence>
<dbReference type="Proteomes" id="UP000317315">
    <property type="component" value="Unassembled WGS sequence"/>
</dbReference>
<sequence length="295" mass="34368">MKKVILLTGEAGAGKSSAVKHLEDLGFYCIDNVPPSLVPEIMNLIEQSPEVEKAALVVDVRNPEFRKRAKELFTSLKERYPNVEIWYFTADNSILINRFKETRRPHPFEKYYEGESIEKLIELEKKLYGELKEYFDKVIDTSNLNYHDLKKLIKKLLQTGKPQLKINFLSFGFKYGIPQSADNVFDVRFLPNPHFIPELKPKTGMDREVEEFVMKHEESKRIFQIILEFVKTTIPLYENEGKAYITYAVGCTGGQHRSVVFAEALSKRVAEEFPQFEIFVEHREQGIRRKVSPER</sequence>
<evidence type="ECO:0000259" key="5">
    <source>
        <dbReference type="Pfam" id="PF03668"/>
    </source>
</evidence>
<evidence type="ECO:0000256" key="4">
    <source>
        <dbReference type="HAMAP-Rule" id="MF_00636"/>
    </source>
</evidence>
<keyword evidence="1 4" id="KW-0547">Nucleotide-binding</keyword>
<evidence type="ECO:0000313" key="7">
    <source>
        <dbReference type="EMBL" id="SMO57499.1"/>
    </source>
</evidence>
<evidence type="ECO:0000256" key="2">
    <source>
        <dbReference type="ARBA" id="ARBA00022840"/>
    </source>
</evidence>
<name>A0A521CDJ3_9BACT</name>
<dbReference type="Pfam" id="PF22740">
    <property type="entry name" value="PapZ_C"/>
    <property type="match status" value="1"/>
</dbReference>
<feature type="domain" description="RapZ C-terminal" evidence="6">
    <location>
        <begin position="164"/>
        <end position="285"/>
    </location>
</feature>
<dbReference type="Gene3D" id="3.40.50.300">
    <property type="entry name" value="P-loop containing nucleotide triphosphate hydrolases"/>
    <property type="match status" value="1"/>
</dbReference>
<dbReference type="HAMAP" id="MF_00636">
    <property type="entry name" value="RapZ_like"/>
    <property type="match status" value="1"/>
</dbReference>
<feature type="binding site" evidence="4">
    <location>
        <begin position="9"/>
        <end position="16"/>
    </location>
    <ligand>
        <name>ATP</name>
        <dbReference type="ChEBI" id="CHEBI:30616"/>
    </ligand>
</feature>
<dbReference type="InterPro" id="IPR005337">
    <property type="entry name" value="RapZ-like"/>
</dbReference>
<reference evidence="7 8" key="1">
    <citation type="submission" date="2017-05" db="EMBL/GenBank/DDBJ databases">
        <authorList>
            <person name="Varghese N."/>
            <person name="Submissions S."/>
        </authorList>
    </citation>
    <scope>NUCLEOTIDE SEQUENCE [LARGE SCALE GENOMIC DNA]</scope>
    <source>
        <strain evidence="7 8">DSM 16304</strain>
    </source>
</reference>
<organism evidence="7 8">
    <name type="scientific">Balnearium lithotrophicum</name>
    <dbReference type="NCBI Taxonomy" id="223788"/>
    <lineage>
        <taxon>Bacteria</taxon>
        <taxon>Pseudomonadati</taxon>
        <taxon>Aquificota</taxon>
        <taxon>Aquificia</taxon>
        <taxon>Desulfurobacteriales</taxon>
        <taxon>Desulfurobacteriaceae</taxon>
        <taxon>Balnearium</taxon>
    </lineage>
</organism>
<dbReference type="GO" id="GO:0005524">
    <property type="term" value="F:ATP binding"/>
    <property type="evidence" value="ECO:0007669"/>
    <property type="project" value="UniProtKB-UniRule"/>
</dbReference>
<dbReference type="EMBL" id="FXTM01000012">
    <property type="protein sequence ID" value="SMO57499.1"/>
    <property type="molecule type" value="Genomic_DNA"/>
</dbReference>
<accession>A0A521CDJ3</accession>
<dbReference type="NCBIfam" id="NF003828">
    <property type="entry name" value="PRK05416.1"/>
    <property type="match status" value="1"/>
</dbReference>
<evidence type="ECO:0000313" key="8">
    <source>
        <dbReference type="Proteomes" id="UP000317315"/>
    </source>
</evidence>
<dbReference type="InterPro" id="IPR053931">
    <property type="entry name" value="RapZ_C"/>
</dbReference>
<feature type="binding site" evidence="4">
    <location>
        <begin position="59"/>
        <end position="62"/>
    </location>
    <ligand>
        <name>GTP</name>
        <dbReference type="ChEBI" id="CHEBI:37565"/>
    </ligand>
</feature>
<evidence type="ECO:0000256" key="1">
    <source>
        <dbReference type="ARBA" id="ARBA00022741"/>
    </source>
</evidence>
<dbReference type="SUPFAM" id="SSF52540">
    <property type="entry name" value="P-loop containing nucleoside triphosphate hydrolases"/>
    <property type="match status" value="1"/>
</dbReference>
<dbReference type="GO" id="GO:0005525">
    <property type="term" value="F:GTP binding"/>
    <property type="evidence" value="ECO:0007669"/>
    <property type="project" value="UniProtKB-UniRule"/>
</dbReference>
<feature type="domain" description="RapZ-like N-terminal" evidence="5">
    <location>
        <begin position="3"/>
        <end position="159"/>
    </location>
</feature>
<keyword evidence="2 4" id="KW-0067">ATP-binding</keyword>